<accession>A0AAN5PFK8</accession>
<comment type="caution">
    <text evidence="2">The sequence shown here is derived from an EMBL/GenBank/DDBJ whole genome shotgun (WGS) entry which is preliminary data.</text>
</comment>
<dbReference type="Gene3D" id="3.90.550.20">
    <property type="match status" value="1"/>
</dbReference>
<reference evidence="2" key="2">
    <citation type="submission" date="2019-10" db="EMBL/GenBank/DDBJ databases">
        <authorList>
            <consortium name="NCBI Pathogen Detection Project"/>
        </authorList>
    </citation>
    <scope>NUCLEOTIDE SEQUENCE</scope>
    <source>
        <strain evidence="2">AZ00058701</strain>
    </source>
</reference>
<dbReference type="SMR" id="A0AAN5PFK8"/>
<gene>
    <name evidence="2" type="ORF">JBJ86_03990</name>
</gene>
<proteinExistence type="predicted"/>
<dbReference type="InterPro" id="IPR031757">
    <property type="entry name" value="Lgt1_Glycosyltransf"/>
</dbReference>
<sequence length="636" mass="71714">MSEQYWRFKLMTEGGCNQNEATRLITVLKRKLKPFPEESINKLFENDNFCNRLSSYMAYGFGAAEEWIKKQQILSNIQPLTSEQRVDITPEKDTVSDNKPNIFGAAITFGKSPVVKLLKQNAREICESILMDEPNLKQVEYIFRLLALQVQETYSGEQAEKLYECIRDKKPIPSKFEEILLPIVNRIKENHTEILNESKRNHLGVTIQLNDPYSFSTKNSFCIWFSNNPNSAMPKKIKDILEERAKQNAPGVTKLVYSRACLTKKENTNFVQWAKENGITLLDFDELKCQGEDLELWNLAQAELKAMREGKGGNPAAASDLVRWISGVIGDVPIAYVDADMPMLTGNKSIKSEEVYAGHPVLLNMGSALVKDGVNLPMENVAFNTDIINFTGECKDRSIAIKRIAQSLIGNYLHVTERISKSGNPELKRLGLMPGYHQLLKDCEENNNKLSLPMLRKALTQAHSNLSSYVRFIGVQRFAEMVGAPEDAPLFQEALQQGNTIVLTNALVAYLVHGMDNVSRLNSSEKENLIKKYLGTQLSLLYKPLVMEFSGPCAVTREILPLLPTGEPTRYIENLKQPDAQILRVLQTHACVAGKTNFTSDNIPNWITSSEEVERTQSLRTDGLSWMPSEQARLSK</sequence>
<evidence type="ECO:0000259" key="1">
    <source>
        <dbReference type="Pfam" id="PF16849"/>
    </source>
</evidence>
<dbReference type="Pfam" id="PF16849">
    <property type="entry name" value="Glyco_transf_88"/>
    <property type="match status" value="1"/>
</dbReference>
<name>A0AAN5PFK8_LEGPN</name>
<dbReference type="RefSeq" id="WP_010948548.1">
    <property type="nucleotide sequence ID" value="NZ_BBUI01000040.1"/>
</dbReference>
<protein>
    <recommendedName>
        <fullName evidence="1">Lgt1 glycosyltransferase domain-containing protein</fullName>
    </recommendedName>
</protein>
<dbReference type="EMBL" id="DACWHX010000004">
    <property type="protein sequence ID" value="HAU1879417.1"/>
    <property type="molecule type" value="Genomic_DNA"/>
</dbReference>
<evidence type="ECO:0000313" key="3">
    <source>
        <dbReference type="Proteomes" id="UP000866496"/>
    </source>
</evidence>
<reference evidence="2" key="1">
    <citation type="journal article" date="2018" name="Genome Biol.">
        <title>SKESA: strategic k-mer extension for scrupulous assemblies.</title>
        <authorList>
            <person name="Souvorov A."/>
            <person name="Agarwala R."/>
            <person name="Lipman D.J."/>
        </authorList>
    </citation>
    <scope>NUCLEOTIDE SEQUENCE</scope>
    <source>
        <strain evidence="2">AZ00058701</strain>
    </source>
</reference>
<organism evidence="2 3">
    <name type="scientific">Legionella pneumophila</name>
    <dbReference type="NCBI Taxonomy" id="446"/>
    <lineage>
        <taxon>Bacteria</taxon>
        <taxon>Pseudomonadati</taxon>
        <taxon>Pseudomonadota</taxon>
        <taxon>Gammaproteobacteria</taxon>
        <taxon>Legionellales</taxon>
        <taxon>Legionellaceae</taxon>
        <taxon>Legionella</taxon>
    </lineage>
</organism>
<dbReference type="GeneID" id="57036860"/>
<dbReference type="AlphaFoldDB" id="A0AAN5PFK8"/>
<dbReference type="Proteomes" id="UP000866496">
    <property type="component" value="Unassembled WGS sequence"/>
</dbReference>
<feature type="domain" description="Lgt1 glycosyltransferase" evidence="1">
    <location>
        <begin position="201"/>
        <end position="629"/>
    </location>
</feature>
<evidence type="ECO:0000313" key="2">
    <source>
        <dbReference type="EMBL" id="HAU1879417.1"/>
    </source>
</evidence>